<evidence type="ECO:0000256" key="1">
    <source>
        <dbReference type="ARBA" id="ARBA00022898"/>
    </source>
</evidence>
<keyword evidence="6" id="KW-1185">Reference proteome</keyword>
<keyword evidence="1 2" id="KW-0663">Pyridoxal phosphate</keyword>
<dbReference type="InterPro" id="IPR001608">
    <property type="entry name" value="Ala_racemase_N"/>
</dbReference>
<accession>A0ABY7K0A3</accession>
<feature type="modified residue" description="N6-(pyridoxal phosphate)lysine" evidence="2">
    <location>
        <position position="43"/>
    </location>
</feature>
<name>A0ABY7K0A3_9ACTN</name>
<protein>
    <recommendedName>
        <fullName evidence="2">Pyridoxal phosphate homeostasis protein</fullName>
        <shortName evidence="2">PLP homeostasis protein</shortName>
    </recommendedName>
</protein>
<dbReference type="Proteomes" id="UP001164693">
    <property type="component" value="Chromosome"/>
</dbReference>
<dbReference type="EMBL" id="CP097463">
    <property type="protein sequence ID" value="WAX56804.1"/>
    <property type="molecule type" value="Genomic_DNA"/>
</dbReference>
<dbReference type="RefSeq" id="WP_269443339.1">
    <property type="nucleotide sequence ID" value="NZ_CP097463.1"/>
</dbReference>
<feature type="domain" description="Alanine racemase N-terminal" evidence="4">
    <location>
        <begin position="15"/>
        <end position="239"/>
    </location>
</feature>
<evidence type="ECO:0000313" key="6">
    <source>
        <dbReference type="Proteomes" id="UP001164693"/>
    </source>
</evidence>
<evidence type="ECO:0000256" key="2">
    <source>
        <dbReference type="HAMAP-Rule" id="MF_02087"/>
    </source>
</evidence>
<dbReference type="HAMAP" id="MF_02087">
    <property type="entry name" value="PLP_homeostasis"/>
    <property type="match status" value="1"/>
</dbReference>
<dbReference type="PANTHER" id="PTHR10146">
    <property type="entry name" value="PROLINE SYNTHETASE CO-TRANSCRIBED BACTERIAL HOMOLOG PROTEIN"/>
    <property type="match status" value="1"/>
</dbReference>
<evidence type="ECO:0000313" key="5">
    <source>
        <dbReference type="EMBL" id="WAX56804.1"/>
    </source>
</evidence>
<proteinExistence type="inferred from homology"/>
<evidence type="ECO:0000256" key="3">
    <source>
        <dbReference type="RuleBase" id="RU004514"/>
    </source>
</evidence>
<dbReference type="SUPFAM" id="SSF51419">
    <property type="entry name" value="PLP-binding barrel"/>
    <property type="match status" value="1"/>
</dbReference>
<dbReference type="NCBIfam" id="TIGR00044">
    <property type="entry name" value="YggS family pyridoxal phosphate-dependent enzyme"/>
    <property type="match status" value="1"/>
</dbReference>
<comment type="function">
    <text evidence="2">Pyridoxal 5'-phosphate (PLP)-binding protein, which is involved in PLP homeostasis.</text>
</comment>
<dbReference type="Pfam" id="PF01168">
    <property type="entry name" value="Ala_racemase_N"/>
    <property type="match status" value="1"/>
</dbReference>
<dbReference type="Gene3D" id="3.20.20.10">
    <property type="entry name" value="Alanine racemase"/>
    <property type="match status" value="1"/>
</dbReference>
<comment type="similarity">
    <text evidence="2 3">Belongs to the pyridoxal phosphate-binding protein YggS/PROSC family.</text>
</comment>
<gene>
    <name evidence="5" type="ORF">M6B22_20100</name>
</gene>
<sequence length="245" mass="25611">MSDDDGRRSELVTSLGAVRSRIAEVCAACGRNAREITLIAVTKTYPAVDVVTLARLGVRDVGESRDQEATAKVAEVAALLAEPGEQPAPPDWHFLGQIQSRKCRSIARYAHAVHSLDRAELATRLADAVAELGRSPIEVFVQLSLDGDPERGGVVADELATLADAVAARPELALRGVMAVAPLGADPEAAFAEVQRVSARLRGQHPGAGSISAGMSADLDAALRHGATHVRIGTALLGRRAPVIG</sequence>
<dbReference type="CDD" id="cd00635">
    <property type="entry name" value="PLPDE_III_YBL036c_like"/>
    <property type="match status" value="1"/>
</dbReference>
<dbReference type="PANTHER" id="PTHR10146:SF14">
    <property type="entry name" value="PYRIDOXAL PHOSPHATE HOMEOSTASIS PROTEIN"/>
    <property type="match status" value="1"/>
</dbReference>
<reference evidence="5" key="1">
    <citation type="submission" date="2022-05" db="EMBL/GenBank/DDBJ databases">
        <title>Jatrophihabitans sp. SB3-54 whole genome sequence.</title>
        <authorList>
            <person name="Suh M.K."/>
            <person name="Eom M.K."/>
            <person name="Kim J.S."/>
            <person name="Kim H.S."/>
            <person name="Do H.E."/>
            <person name="Shin Y.K."/>
            <person name="Lee J.-S."/>
        </authorList>
    </citation>
    <scope>NUCLEOTIDE SEQUENCE</scope>
    <source>
        <strain evidence="5">SB3-54</strain>
    </source>
</reference>
<dbReference type="InterPro" id="IPR011078">
    <property type="entry name" value="PyrdxlP_homeostasis"/>
</dbReference>
<dbReference type="InterPro" id="IPR029066">
    <property type="entry name" value="PLP-binding_barrel"/>
</dbReference>
<evidence type="ECO:0000259" key="4">
    <source>
        <dbReference type="Pfam" id="PF01168"/>
    </source>
</evidence>
<dbReference type="PIRSF" id="PIRSF004848">
    <property type="entry name" value="YBL036c_PLPDEIII"/>
    <property type="match status" value="1"/>
</dbReference>
<organism evidence="5 6">
    <name type="scientific">Jatrophihabitans cynanchi</name>
    <dbReference type="NCBI Taxonomy" id="2944128"/>
    <lineage>
        <taxon>Bacteria</taxon>
        <taxon>Bacillati</taxon>
        <taxon>Actinomycetota</taxon>
        <taxon>Actinomycetes</taxon>
        <taxon>Jatrophihabitantales</taxon>
        <taxon>Jatrophihabitantaceae</taxon>
        <taxon>Jatrophihabitans</taxon>
    </lineage>
</organism>